<dbReference type="InterPro" id="IPR001054">
    <property type="entry name" value="A/G_cyclase"/>
</dbReference>
<proteinExistence type="predicted"/>
<dbReference type="SUPFAM" id="SSF55073">
    <property type="entry name" value="Nucleotide cyclase"/>
    <property type="match status" value="1"/>
</dbReference>
<dbReference type="GO" id="GO:0035556">
    <property type="term" value="P:intracellular signal transduction"/>
    <property type="evidence" value="ECO:0007669"/>
    <property type="project" value="InterPro"/>
</dbReference>
<evidence type="ECO:0000313" key="2">
    <source>
        <dbReference type="EMBL" id="QKU22819.1"/>
    </source>
</evidence>
<dbReference type="Gene3D" id="3.30.70.1230">
    <property type="entry name" value="Nucleotide cyclase"/>
    <property type="match status" value="1"/>
</dbReference>
<evidence type="ECO:0000259" key="1">
    <source>
        <dbReference type="PROSITE" id="PS50125"/>
    </source>
</evidence>
<name>A0A6N1MKW5_ACILW</name>
<dbReference type="RefSeq" id="WP_004278544.1">
    <property type="nucleotide sequence ID" value="NZ_CP054803.1"/>
</dbReference>
<dbReference type="AlphaFoldDB" id="A0A6N1MKW5"/>
<protein>
    <submittedName>
        <fullName evidence="2">Adenylate/guanylate cyclase domain-containing protein</fullName>
    </submittedName>
</protein>
<organism evidence="2 3">
    <name type="scientific">Acinetobacter lwoffii</name>
    <dbReference type="NCBI Taxonomy" id="28090"/>
    <lineage>
        <taxon>Bacteria</taxon>
        <taxon>Pseudomonadati</taxon>
        <taxon>Pseudomonadota</taxon>
        <taxon>Gammaproteobacteria</taxon>
        <taxon>Moraxellales</taxon>
        <taxon>Moraxellaceae</taxon>
        <taxon>Acinetobacter</taxon>
    </lineage>
</organism>
<dbReference type="GO" id="GO:0009190">
    <property type="term" value="P:cyclic nucleotide biosynthetic process"/>
    <property type="evidence" value="ECO:0007669"/>
    <property type="project" value="InterPro"/>
</dbReference>
<evidence type="ECO:0000313" key="3">
    <source>
        <dbReference type="Proteomes" id="UP000509126"/>
    </source>
</evidence>
<dbReference type="PROSITE" id="PS50125">
    <property type="entry name" value="GUANYLATE_CYCLASE_2"/>
    <property type="match status" value="1"/>
</dbReference>
<dbReference type="EMBL" id="CP054803">
    <property type="protein sequence ID" value="QKU22819.1"/>
    <property type="molecule type" value="Genomic_DNA"/>
</dbReference>
<dbReference type="Proteomes" id="UP000509126">
    <property type="component" value="Chromosome"/>
</dbReference>
<sequence length="239" mass="27158">MQANYKSYDFEKSRERIDEILDSSDNNYQESNKVPGIDDLTYTNGYHINCSALFIDLRGSKDLATQHQKKVLAKIYRAYISELVALLNGNQNIQQIYIEGDCVWGVFNTETTVQINEVFTTAAKANSLIHTLNIKLKKKNYTQLKVGMGLHYGQALVIKAGYKGSGINEVTWIGELIGKTAHYCNNANKGWRKPIILSDVFHQNLNDDNKKLCDKVPYTDFYECDVINILMNTWVQANG</sequence>
<gene>
    <name evidence="2" type="ORF">FOB19_16315</name>
</gene>
<dbReference type="InterPro" id="IPR029787">
    <property type="entry name" value="Nucleotide_cyclase"/>
</dbReference>
<accession>A0A6N1MKW5</accession>
<dbReference type="GO" id="GO:0004016">
    <property type="term" value="F:adenylate cyclase activity"/>
    <property type="evidence" value="ECO:0007669"/>
    <property type="project" value="UniProtKB-ARBA"/>
</dbReference>
<dbReference type="Pfam" id="PF00211">
    <property type="entry name" value="Guanylate_cyc"/>
    <property type="match status" value="1"/>
</dbReference>
<reference evidence="2 3" key="1">
    <citation type="submission" date="2019-11" db="EMBL/GenBank/DDBJ databases">
        <title>FDA dAtabase for Regulatory Grade micrObial Sequences (FDA-ARGOS): Supporting development and validation of Infectious Disease Dx tests.</title>
        <authorList>
            <person name="Patel R."/>
            <person name="Rucinski S."/>
            <person name="Tallon L."/>
            <person name="Sadzewicz L."/>
            <person name="Vavikolanu K."/>
            <person name="Mehta A."/>
            <person name="Aluvathingal J."/>
            <person name="Nadendla S."/>
            <person name="Nandy P."/>
            <person name="Geyer C."/>
            <person name="Yan Y."/>
            <person name="Sichtig H."/>
        </authorList>
    </citation>
    <scope>NUCLEOTIDE SEQUENCE [LARGE SCALE GENOMIC DNA]</scope>
    <source>
        <strain evidence="2 3">FDAARGOS_557</strain>
    </source>
</reference>
<feature type="domain" description="Guanylate cyclase" evidence="1">
    <location>
        <begin position="51"/>
        <end position="184"/>
    </location>
</feature>